<dbReference type="SUPFAM" id="SSF63411">
    <property type="entry name" value="LuxS/MPP-like metallohydrolase"/>
    <property type="match status" value="2"/>
</dbReference>
<dbReference type="NCBIfam" id="NF047422">
    <property type="entry name" value="YfmF_fam"/>
    <property type="match status" value="1"/>
</dbReference>
<feature type="compositionally biased region" description="Basic and acidic residues" evidence="1">
    <location>
        <begin position="240"/>
        <end position="251"/>
    </location>
</feature>
<dbReference type="OrthoDB" id="9762085at2"/>
<comment type="caution">
    <text evidence="3">The sequence shown here is derived from an EMBL/GenBank/DDBJ whole genome shotgun (WGS) entry which is preliminary data.</text>
</comment>
<gene>
    <name evidence="3" type="ORF">DFO73_10841</name>
</gene>
<feature type="region of interest" description="Disordered" evidence="1">
    <location>
        <begin position="226"/>
        <end position="251"/>
    </location>
</feature>
<dbReference type="Gene3D" id="3.30.830.10">
    <property type="entry name" value="Metalloenzyme, LuxS/M16 peptidase-like"/>
    <property type="match status" value="2"/>
</dbReference>
<dbReference type="GO" id="GO:0046872">
    <property type="term" value="F:metal ion binding"/>
    <property type="evidence" value="ECO:0007669"/>
    <property type="project" value="InterPro"/>
</dbReference>
<dbReference type="InterPro" id="IPR050361">
    <property type="entry name" value="MPP/UQCRC_Complex"/>
</dbReference>
<evidence type="ECO:0000313" key="4">
    <source>
        <dbReference type="Proteomes" id="UP000247150"/>
    </source>
</evidence>
<protein>
    <submittedName>
        <fullName evidence="3">Putative Zn-dependent peptidase</fullName>
    </submittedName>
</protein>
<proteinExistence type="predicted"/>
<evidence type="ECO:0000256" key="1">
    <source>
        <dbReference type="SAM" id="MobiDB-lite"/>
    </source>
</evidence>
<dbReference type="AlphaFoldDB" id="A0A2V2ZUF8"/>
<dbReference type="InterPro" id="IPR007863">
    <property type="entry name" value="Peptidase_M16_C"/>
</dbReference>
<feature type="domain" description="Peptidase M16 C-terminal" evidence="2">
    <location>
        <begin position="185"/>
        <end position="357"/>
    </location>
</feature>
<reference evidence="3 4" key="1">
    <citation type="submission" date="2018-05" db="EMBL/GenBank/DDBJ databases">
        <title>Freshwater and sediment microbial communities from various areas in North America, analyzing microbe dynamics in response to fracking.</title>
        <authorList>
            <person name="Lamendella R."/>
        </authorList>
    </citation>
    <scope>NUCLEOTIDE SEQUENCE [LARGE SCALE GENOMIC DNA]</scope>
    <source>
        <strain evidence="3 4">15_TX</strain>
    </source>
</reference>
<sequence>MDVISESVKSMNGYKLHVVKTEKYKTNTLVWKMKAPLNKETVTLRSLLPHVLQSNSAAYPTTGKLRSYLDELYGATLFVDLAKKGEYHVITISVEIANEKFLSDNTPLLKKAFQFLSEILTKPNVQGNAFDKETVEKEKRTLKQRIQSVYDDKMRYSNFRLVQEMCKGEPYSLHVHGEKEDVDQITPESLYQYYQNALSQDELDLYVIGDVNEANAESFAEELLSFEERTPQSSPSGTDNGKERVNEVREEQDVKQGKLNIGYRTNVVYGDPDYYALQVFNGIFGGFSHSKLFLNVREKASLAYYVASRLESHKGLMMVMSGIDNSNYDQAVNIIKEQLEAMKNGDFTDQEIEQTKAVIKNQLLETVDTARGIVEVLYHNVVSGKDITLQTWMDEMDKVKSEEIAEVAKKVHLDTVYFLTGKEAGK</sequence>
<evidence type="ECO:0000313" key="3">
    <source>
        <dbReference type="EMBL" id="PWW27302.1"/>
    </source>
</evidence>
<dbReference type="EMBL" id="QGTW01000008">
    <property type="protein sequence ID" value="PWW27302.1"/>
    <property type="molecule type" value="Genomic_DNA"/>
</dbReference>
<dbReference type="RefSeq" id="WP_110065628.1">
    <property type="nucleotide sequence ID" value="NZ_QGTW01000008.1"/>
</dbReference>
<dbReference type="Proteomes" id="UP000247150">
    <property type="component" value="Unassembled WGS sequence"/>
</dbReference>
<dbReference type="InterPro" id="IPR011249">
    <property type="entry name" value="Metalloenz_LuxS/M16"/>
</dbReference>
<name>A0A2V2ZUF8_9BACI</name>
<dbReference type="Pfam" id="PF05193">
    <property type="entry name" value="Peptidase_M16_C"/>
    <property type="match status" value="1"/>
</dbReference>
<dbReference type="PANTHER" id="PTHR11851">
    <property type="entry name" value="METALLOPROTEASE"/>
    <property type="match status" value="1"/>
</dbReference>
<dbReference type="PANTHER" id="PTHR11851:SF186">
    <property type="entry name" value="INACTIVE METALLOPROTEASE YMFF-RELATED"/>
    <property type="match status" value="1"/>
</dbReference>
<accession>A0A2V2ZUF8</accession>
<organism evidence="3 4">
    <name type="scientific">Cytobacillus oceanisediminis</name>
    <dbReference type="NCBI Taxonomy" id="665099"/>
    <lineage>
        <taxon>Bacteria</taxon>
        <taxon>Bacillati</taxon>
        <taxon>Bacillota</taxon>
        <taxon>Bacilli</taxon>
        <taxon>Bacillales</taxon>
        <taxon>Bacillaceae</taxon>
        <taxon>Cytobacillus</taxon>
    </lineage>
</organism>
<evidence type="ECO:0000259" key="2">
    <source>
        <dbReference type="Pfam" id="PF05193"/>
    </source>
</evidence>